<feature type="compositionally biased region" description="Basic and acidic residues" evidence="1">
    <location>
        <begin position="27"/>
        <end position="36"/>
    </location>
</feature>
<evidence type="ECO:0000313" key="3">
    <source>
        <dbReference type="Proteomes" id="UP000006591"/>
    </source>
</evidence>
<dbReference type="AlphaFoldDB" id="A0A0E0I743"/>
<feature type="region of interest" description="Disordered" evidence="1">
    <location>
        <begin position="1"/>
        <end position="37"/>
    </location>
</feature>
<dbReference type="Gramene" id="ONIVA08G02540.1">
    <property type="protein sequence ID" value="ONIVA08G02540.1"/>
    <property type="gene ID" value="ONIVA08G02540"/>
</dbReference>
<dbReference type="Proteomes" id="UP000006591">
    <property type="component" value="Chromosome 8"/>
</dbReference>
<reference evidence="2" key="1">
    <citation type="submission" date="2015-04" db="UniProtKB">
        <authorList>
            <consortium name="EnsemblPlants"/>
        </authorList>
    </citation>
    <scope>IDENTIFICATION</scope>
    <source>
        <strain evidence="2">SL10</strain>
    </source>
</reference>
<evidence type="ECO:0000313" key="2">
    <source>
        <dbReference type="EnsemblPlants" id="ONIVA08G02540.1"/>
    </source>
</evidence>
<keyword evidence="3" id="KW-1185">Reference proteome</keyword>
<sequence>MGLDAEQERRIYDKMQGAAGARRGEKKGKEKPKDGDWVVMGKFTGRWAKLELQSKMQSESSSSTKVEL</sequence>
<dbReference type="HOGENOM" id="CLU_2798356_0_0_1"/>
<organism evidence="2">
    <name type="scientific">Oryza nivara</name>
    <name type="common">Indian wild rice</name>
    <name type="synonym">Oryza sativa f. spontanea</name>
    <dbReference type="NCBI Taxonomy" id="4536"/>
    <lineage>
        <taxon>Eukaryota</taxon>
        <taxon>Viridiplantae</taxon>
        <taxon>Streptophyta</taxon>
        <taxon>Embryophyta</taxon>
        <taxon>Tracheophyta</taxon>
        <taxon>Spermatophyta</taxon>
        <taxon>Magnoliopsida</taxon>
        <taxon>Liliopsida</taxon>
        <taxon>Poales</taxon>
        <taxon>Poaceae</taxon>
        <taxon>BOP clade</taxon>
        <taxon>Oryzoideae</taxon>
        <taxon>Oryzeae</taxon>
        <taxon>Oryzinae</taxon>
        <taxon>Oryza</taxon>
    </lineage>
</organism>
<evidence type="ECO:0000256" key="1">
    <source>
        <dbReference type="SAM" id="MobiDB-lite"/>
    </source>
</evidence>
<reference evidence="2" key="2">
    <citation type="submission" date="2018-04" db="EMBL/GenBank/DDBJ databases">
        <title>OnivRS2 (Oryza nivara Reference Sequence Version 2).</title>
        <authorList>
            <person name="Zhang J."/>
            <person name="Kudrna D."/>
            <person name="Lee S."/>
            <person name="Talag J."/>
            <person name="Rajasekar S."/>
            <person name="Welchert J."/>
            <person name="Hsing Y.-I."/>
            <person name="Wing R.A."/>
        </authorList>
    </citation>
    <scope>NUCLEOTIDE SEQUENCE [LARGE SCALE GENOMIC DNA]</scope>
    <source>
        <strain evidence="2">SL10</strain>
    </source>
</reference>
<feature type="compositionally biased region" description="Basic and acidic residues" evidence="1">
    <location>
        <begin position="1"/>
        <end position="13"/>
    </location>
</feature>
<dbReference type="STRING" id="4536.A0A0E0I743"/>
<name>A0A0E0I743_ORYNI</name>
<protein>
    <submittedName>
        <fullName evidence="2">Uncharacterized protein</fullName>
    </submittedName>
</protein>
<dbReference type="EnsemblPlants" id="ONIVA08G02540.1">
    <property type="protein sequence ID" value="ONIVA08G02540.1"/>
    <property type="gene ID" value="ONIVA08G02540"/>
</dbReference>
<accession>A0A0E0I743</accession>
<proteinExistence type="predicted"/>